<keyword evidence="10" id="KW-1185">Reference proteome</keyword>
<keyword evidence="5" id="KW-0574">Periplasm</keyword>
<reference evidence="9 10" key="2">
    <citation type="journal article" date="2011" name="Stand. Genomic Sci.">
        <title>Complete genome sequence of 'Enterobacter lignolyticus' SCF1.</title>
        <authorList>
            <person name="Deangelis K.M."/>
            <person name="D'Haeseleer P."/>
            <person name="Chivian D."/>
            <person name="Fortney J.L."/>
            <person name="Khudyakov J."/>
            <person name="Simmons B."/>
            <person name="Woo H."/>
            <person name="Arkin A.P."/>
            <person name="Davenport K.W."/>
            <person name="Goodwin L."/>
            <person name="Chen A."/>
            <person name="Ivanova N."/>
            <person name="Kyrpides N.C."/>
            <person name="Mavromatis K."/>
            <person name="Woyke T."/>
            <person name="Hazen T.C."/>
        </authorList>
    </citation>
    <scope>NUCLEOTIDE SEQUENCE [LARGE SCALE GENOMIC DNA]</scope>
    <source>
        <strain evidence="9 10">SCF1</strain>
    </source>
</reference>
<dbReference type="GO" id="GO:0071555">
    <property type="term" value="P:cell wall organization"/>
    <property type="evidence" value="ECO:0007669"/>
    <property type="project" value="InterPro"/>
</dbReference>
<dbReference type="RefSeq" id="WP_013366664.1">
    <property type="nucleotide sequence ID" value="NC_014618.1"/>
</dbReference>
<organism evidence="9 10">
    <name type="scientific">Enterobacter lignolyticus (strain SCF1)</name>
    <dbReference type="NCBI Taxonomy" id="701347"/>
    <lineage>
        <taxon>Bacteria</taxon>
        <taxon>Pseudomonadati</taxon>
        <taxon>Pseudomonadota</taxon>
        <taxon>Gammaproteobacteria</taxon>
        <taxon>Enterobacterales</taxon>
        <taxon>Enterobacteriaceae</taxon>
        <taxon>Pluralibacter</taxon>
    </lineage>
</organism>
<dbReference type="InterPro" id="IPR036316">
    <property type="entry name" value="Pili_assmbl_chap_C_dom_sf"/>
</dbReference>
<accession>E3GBG7</accession>
<evidence type="ECO:0000259" key="7">
    <source>
        <dbReference type="Pfam" id="PF00345"/>
    </source>
</evidence>
<dbReference type="InterPro" id="IPR016147">
    <property type="entry name" value="Pili_assmbl_chaperone_N"/>
</dbReference>
<comment type="subcellular location">
    <subcellularLocation>
        <location evidence="1">Periplasm</location>
    </subcellularLocation>
</comment>
<dbReference type="InterPro" id="IPR001829">
    <property type="entry name" value="Pili_assmbl_chaperone_bac"/>
</dbReference>
<keyword evidence="3" id="KW-1029">Fimbrium biogenesis</keyword>
<evidence type="ECO:0000256" key="2">
    <source>
        <dbReference type="ARBA" id="ARBA00007399"/>
    </source>
</evidence>
<dbReference type="InterPro" id="IPR008962">
    <property type="entry name" value="PapD-like_sf"/>
</dbReference>
<dbReference type="eggNOG" id="COG3121">
    <property type="taxonomic scope" value="Bacteria"/>
</dbReference>
<dbReference type="InterPro" id="IPR013783">
    <property type="entry name" value="Ig-like_fold"/>
</dbReference>
<dbReference type="Pfam" id="PF00345">
    <property type="entry name" value="PapD_N"/>
    <property type="match status" value="1"/>
</dbReference>
<protein>
    <submittedName>
        <fullName evidence="9">Pili assembly chaperone, N-terminal protein</fullName>
    </submittedName>
</protein>
<gene>
    <name evidence="9" type="ordered locus">Entcl_2682</name>
</gene>
<dbReference type="FunFam" id="2.60.40.10:FF:000458">
    <property type="entry name" value="Molecular chaperone FimC"/>
    <property type="match status" value="1"/>
</dbReference>
<dbReference type="KEGG" id="esc:Entcl_2682"/>
<dbReference type="STRING" id="701347.Entcl_2682"/>
<keyword evidence="6" id="KW-0143">Chaperone</keyword>
<reference evidence="10" key="1">
    <citation type="submission" date="2010-10" db="EMBL/GenBank/DDBJ databases">
        <title>Complete sequence of Enterobacter cloacae SCF1.</title>
        <authorList>
            <consortium name="US DOE Joint Genome Institute"/>
            <person name="Lucas S."/>
            <person name="Copeland A."/>
            <person name="Lapidus A."/>
            <person name="Cheng J.-F."/>
            <person name="Bruce D."/>
            <person name="Goodwin L."/>
            <person name="Pitluck S."/>
            <person name="Davenport K."/>
            <person name="Detter J.C."/>
            <person name="Han C."/>
            <person name="Tapia R."/>
            <person name="Land M."/>
            <person name="Hauser L."/>
            <person name="Chang Y.-J."/>
            <person name="Jeffries C."/>
            <person name="Kyrpides N."/>
            <person name="Ivanova N."/>
            <person name="Mikhailova N."/>
            <person name="DeAngelis K."/>
            <person name="Arkin A.P."/>
            <person name="Chivian D."/>
            <person name="Edwards B."/>
            <person name="Woo H."/>
            <person name="Hazen T.C."/>
            <person name="Woyke T."/>
        </authorList>
    </citation>
    <scope>NUCLEOTIDE SEQUENCE [LARGE SCALE GENOMIC DNA]</scope>
    <source>
        <strain evidence="10">SCF1</strain>
    </source>
</reference>
<dbReference type="EMBL" id="CP002272">
    <property type="protein sequence ID" value="ADO48930.1"/>
    <property type="molecule type" value="Genomic_DNA"/>
</dbReference>
<evidence type="ECO:0000313" key="10">
    <source>
        <dbReference type="Proteomes" id="UP000006872"/>
    </source>
</evidence>
<evidence type="ECO:0000256" key="3">
    <source>
        <dbReference type="ARBA" id="ARBA00022558"/>
    </source>
</evidence>
<dbReference type="SUPFAM" id="SSF49584">
    <property type="entry name" value="Periplasmic chaperone C-domain"/>
    <property type="match status" value="1"/>
</dbReference>
<dbReference type="Proteomes" id="UP000006872">
    <property type="component" value="Chromosome"/>
</dbReference>
<dbReference type="Gene3D" id="2.60.40.10">
    <property type="entry name" value="Immunoglobulins"/>
    <property type="match status" value="2"/>
</dbReference>
<comment type="similarity">
    <text evidence="2">Belongs to the periplasmic pilus chaperone family.</text>
</comment>
<keyword evidence="4" id="KW-0732">Signal</keyword>
<feature type="domain" description="Pili assembly chaperone N-terminal" evidence="7">
    <location>
        <begin position="20"/>
        <end position="141"/>
    </location>
</feature>
<evidence type="ECO:0000256" key="4">
    <source>
        <dbReference type="ARBA" id="ARBA00022729"/>
    </source>
</evidence>
<evidence type="ECO:0000256" key="1">
    <source>
        <dbReference type="ARBA" id="ARBA00004418"/>
    </source>
</evidence>
<dbReference type="AlphaFoldDB" id="E3GBG7"/>
<dbReference type="HOGENOM" id="CLU_070768_2_1_6"/>
<dbReference type="InterPro" id="IPR050643">
    <property type="entry name" value="Periplasmic_pilus_chap"/>
</dbReference>
<sequence>MKQWLLLSFLFIFTTNALAGVVIGGTRFIYPDNAKEISVEVSNHSANKSFLVQAWLENIDESKAAIPFAITPPLTKVRALNSSLFRVIYTGARALPGDRESVFWLNVKSIPGMSEDAANTPNKLQFAVVNRVKLLYRPTSLPGDANEAYSKLQFQLQNSRLTVSNPTPYYVSLRGLAVGGKPVLFSGEGAVVMMIPPFEQRQFTAQGSGKITWNAVNDYGATTKMLTK</sequence>
<dbReference type="Pfam" id="PF02753">
    <property type="entry name" value="PapD_C"/>
    <property type="match status" value="1"/>
</dbReference>
<dbReference type="GO" id="GO:0030288">
    <property type="term" value="C:outer membrane-bounded periplasmic space"/>
    <property type="evidence" value="ECO:0007669"/>
    <property type="project" value="InterPro"/>
</dbReference>
<dbReference type="PANTHER" id="PTHR30251">
    <property type="entry name" value="PILUS ASSEMBLY CHAPERONE"/>
    <property type="match status" value="1"/>
</dbReference>
<dbReference type="PRINTS" id="PR00969">
    <property type="entry name" value="CHAPERONPILI"/>
</dbReference>
<evidence type="ECO:0000313" key="9">
    <source>
        <dbReference type="EMBL" id="ADO48930.1"/>
    </source>
</evidence>
<name>E3GBG7_ENTLS</name>
<evidence type="ECO:0000259" key="8">
    <source>
        <dbReference type="Pfam" id="PF02753"/>
    </source>
</evidence>
<evidence type="ECO:0000256" key="5">
    <source>
        <dbReference type="ARBA" id="ARBA00022764"/>
    </source>
</evidence>
<dbReference type="SUPFAM" id="SSF49354">
    <property type="entry name" value="PapD-like"/>
    <property type="match status" value="1"/>
</dbReference>
<proteinExistence type="inferred from homology"/>
<feature type="domain" description="Pili assembly chaperone C-terminal" evidence="8">
    <location>
        <begin position="163"/>
        <end position="223"/>
    </location>
</feature>
<evidence type="ECO:0000256" key="6">
    <source>
        <dbReference type="ARBA" id="ARBA00023186"/>
    </source>
</evidence>
<dbReference type="InterPro" id="IPR016148">
    <property type="entry name" value="Pili_assmbl_chaperone_C"/>
</dbReference>
<dbReference type="PANTHER" id="PTHR30251:SF0">
    <property type="entry name" value="FIMBRIAL CHAPERONE PROTEIN ELFD-RELATED"/>
    <property type="match status" value="1"/>
</dbReference>